<dbReference type="PROSITE" id="PS50885">
    <property type="entry name" value="HAMP"/>
    <property type="match status" value="1"/>
</dbReference>
<dbReference type="InterPro" id="IPR004089">
    <property type="entry name" value="MCPsignal_dom"/>
</dbReference>
<dbReference type="SMART" id="SM00283">
    <property type="entry name" value="MA"/>
    <property type="match status" value="1"/>
</dbReference>
<evidence type="ECO:0000256" key="2">
    <source>
        <dbReference type="ARBA" id="ARBA00022481"/>
    </source>
</evidence>
<evidence type="ECO:0000256" key="5">
    <source>
        <dbReference type="PROSITE-ProRule" id="PRU00284"/>
    </source>
</evidence>
<dbReference type="EMBL" id="OBQJ01000001">
    <property type="protein sequence ID" value="SOC51849.1"/>
    <property type="molecule type" value="Genomic_DNA"/>
</dbReference>
<evidence type="ECO:0000259" key="7">
    <source>
        <dbReference type="PROSITE" id="PS50111"/>
    </source>
</evidence>
<dbReference type="CDD" id="cd11386">
    <property type="entry name" value="MCP_signal"/>
    <property type="match status" value="1"/>
</dbReference>
<dbReference type="OrthoDB" id="9177152at2"/>
<comment type="similarity">
    <text evidence="4">Belongs to the methyl-accepting chemotaxis (MCP) protein family.</text>
</comment>
<organism evidence="9 10">
    <name type="scientific">Chromohalobacter canadensis</name>
    <dbReference type="NCBI Taxonomy" id="141389"/>
    <lineage>
        <taxon>Bacteria</taxon>
        <taxon>Pseudomonadati</taxon>
        <taxon>Pseudomonadota</taxon>
        <taxon>Gammaproteobacteria</taxon>
        <taxon>Oceanospirillales</taxon>
        <taxon>Halomonadaceae</taxon>
        <taxon>Chromohalobacter</taxon>
    </lineage>
</organism>
<dbReference type="GO" id="GO:0004888">
    <property type="term" value="F:transmembrane signaling receptor activity"/>
    <property type="evidence" value="ECO:0007669"/>
    <property type="project" value="TreeGrafter"/>
</dbReference>
<feature type="domain" description="Methyl-accepting transducer" evidence="7">
    <location>
        <begin position="153"/>
        <end position="382"/>
    </location>
</feature>
<gene>
    <name evidence="9" type="ORF">SAMN05421509_101438</name>
</gene>
<keyword evidence="6" id="KW-0472">Membrane</keyword>
<evidence type="ECO:0000256" key="3">
    <source>
        <dbReference type="ARBA" id="ARBA00023224"/>
    </source>
</evidence>
<dbReference type="SUPFAM" id="SSF58104">
    <property type="entry name" value="Methyl-accepting chemotaxis protein (MCP) signaling domain"/>
    <property type="match status" value="1"/>
</dbReference>
<accession>A0A285VCM4</accession>
<keyword evidence="2" id="KW-0488">Methylation</keyword>
<comment type="subcellular location">
    <subcellularLocation>
        <location evidence="1">Membrane</location>
    </subcellularLocation>
</comment>
<sequence>MLMTLMRRFSVRVRMVGAIVVVLVLLGVLGGTGAWGIYRLYDASLGLLDQGIVQETQSGVMATRLAEVAQGSLLLFVVAGLVTILVVAPLTWLNMRAICAPVREAKDYATAIAGGDLTQPIARQGHDEIGELQDALGTMQTGLSGMVSQVRDASDSVSIASEEIALGNQDLATRTEQSVSNLQQSVASIAQLTASIQQTAQAAQRADELATHTAKAAVRGGEAVKDVVARMHAIAEAERRIGDIVGLIDDIAFQTNLLALNASVEAARAGGQGRGFAVVASEVRNLAGRSATAANEIKTLIRDSGETVAAGVSQAEATRTTIEEIVAGVQRVSGAISEISSAAGEQSSGIEQVNHSVERIDRMIQQNAALVEQSAAASASLRDQSSRLASVVHRFRLMEASQETLSPRDTELHRALPASREAEPHVAWT</sequence>
<evidence type="ECO:0000259" key="8">
    <source>
        <dbReference type="PROSITE" id="PS50885"/>
    </source>
</evidence>
<evidence type="ECO:0000256" key="4">
    <source>
        <dbReference type="ARBA" id="ARBA00029447"/>
    </source>
</evidence>
<dbReference type="Pfam" id="PF00672">
    <property type="entry name" value="HAMP"/>
    <property type="match status" value="1"/>
</dbReference>
<dbReference type="PANTHER" id="PTHR43531">
    <property type="entry name" value="PROTEIN ICFG"/>
    <property type="match status" value="1"/>
</dbReference>
<dbReference type="CDD" id="cd06225">
    <property type="entry name" value="HAMP"/>
    <property type="match status" value="1"/>
</dbReference>
<feature type="domain" description="HAMP" evidence="8">
    <location>
        <begin position="96"/>
        <end position="148"/>
    </location>
</feature>
<protein>
    <submittedName>
        <fullName evidence="9">Methyl-accepting chemotaxis sensory transducer</fullName>
    </submittedName>
</protein>
<dbReference type="InterPro" id="IPR003660">
    <property type="entry name" value="HAMP_dom"/>
</dbReference>
<dbReference type="Pfam" id="PF00015">
    <property type="entry name" value="MCPsignal"/>
    <property type="match status" value="1"/>
</dbReference>
<dbReference type="InterPro" id="IPR051310">
    <property type="entry name" value="MCP_chemotaxis"/>
</dbReference>
<dbReference type="GO" id="GO:0007165">
    <property type="term" value="P:signal transduction"/>
    <property type="evidence" value="ECO:0007669"/>
    <property type="project" value="UniProtKB-KW"/>
</dbReference>
<evidence type="ECO:0000313" key="10">
    <source>
        <dbReference type="Proteomes" id="UP000219023"/>
    </source>
</evidence>
<dbReference type="PROSITE" id="PS50111">
    <property type="entry name" value="CHEMOTAXIS_TRANSDUC_2"/>
    <property type="match status" value="1"/>
</dbReference>
<feature type="transmembrane region" description="Helical" evidence="6">
    <location>
        <begin position="73"/>
        <end position="93"/>
    </location>
</feature>
<dbReference type="GO" id="GO:0006935">
    <property type="term" value="P:chemotaxis"/>
    <property type="evidence" value="ECO:0007669"/>
    <property type="project" value="TreeGrafter"/>
</dbReference>
<keyword evidence="3 5" id="KW-0807">Transducer</keyword>
<evidence type="ECO:0000313" key="9">
    <source>
        <dbReference type="EMBL" id="SOC51849.1"/>
    </source>
</evidence>
<keyword evidence="6" id="KW-1133">Transmembrane helix</keyword>
<proteinExistence type="inferred from homology"/>
<evidence type="ECO:0000256" key="6">
    <source>
        <dbReference type="SAM" id="Phobius"/>
    </source>
</evidence>
<evidence type="ECO:0000256" key="1">
    <source>
        <dbReference type="ARBA" id="ARBA00004370"/>
    </source>
</evidence>
<name>A0A285VCM4_9GAMM</name>
<dbReference type="FunFam" id="1.10.287.950:FF:000001">
    <property type="entry name" value="Methyl-accepting chemotaxis sensory transducer"/>
    <property type="match status" value="1"/>
</dbReference>
<reference evidence="9 10" key="1">
    <citation type="submission" date="2017-08" db="EMBL/GenBank/DDBJ databases">
        <authorList>
            <person name="de Groot N.N."/>
        </authorList>
    </citation>
    <scope>NUCLEOTIDE SEQUENCE [LARGE SCALE GENOMIC DNA]</scope>
    <source>
        <strain evidence="9 10">USBA 855</strain>
    </source>
</reference>
<dbReference type="Proteomes" id="UP000219023">
    <property type="component" value="Unassembled WGS sequence"/>
</dbReference>
<dbReference type="RefSeq" id="WP_097021663.1">
    <property type="nucleotide sequence ID" value="NZ_OBQJ01000001.1"/>
</dbReference>
<dbReference type="AlphaFoldDB" id="A0A285VCM4"/>
<keyword evidence="6" id="KW-0812">Transmembrane</keyword>
<dbReference type="PANTHER" id="PTHR43531:SF14">
    <property type="entry name" value="METHYL-ACCEPTING CHEMOTAXIS PROTEIN I-RELATED"/>
    <property type="match status" value="1"/>
</dbReference>
<dbReference type="Gene3D" id="1.10.287.950">
    <property type="entry name" value="Methyl-accepting chemotaxis protein"/>
    <property type="match status" value="1"/>
</dbReference>
<dbReference type="GO" id="GO:0005886">
    <property type="term" value="C:plasma membrane"/>
    <property type="evidence" value="ECO:0007669"/>
    <property type="project" value="TreeGrafter"/>
</dbReference>
<dbReference type="SMART" id="SM00304">
    <property type="entry name" value="HAMP"/>
    <property type="match status" value="1"/>
</dbReference>